<dbReference type="InterPro" id="IPR027417">
    <property type="entry name" value="P-loop_NTPase"/>
</dbReference>
<dbReference type="PANTHER" id="PTHR35372">
    <property type="entry name" value="ATP BINDING PROTEIN-RELATED"/>
    <property type="match status" value="1"/>
</dbReference>
<dbReference type="GO" id="GO:0005524">
    <property type="term" value="F:ATP binding"/>
    <property type="evidence" value="ECO:0007669"/>
    <property type="project" value="UniProtKB-KW"/>
</dbReference>
<dbReference type="Gene3D" id="3.40.50.300">
    <property type="entry name" value="P-loop containing nucleotide triphosphate hydrolases"/>
    <property type="match status" value="1"/>
</dbReference>
<evidence type="ECO:0000313" key="5">
    <source>
        <dbReference type="EMBL" id="AUX30487.1"/>
    </source>
</evidence>
<dbReference type="NCBIfam" id="TIGR01613">
    <property type="entry name" value="primase_Cterm"/>
    <property type="match status" value="1"/>
</dbReference>
<dbReference type="Pfam" id="PF19263">
    <property type="entry name" value="DUF5906"/>
    <property type="match status" value="1"/>
</dbReference>
<evidence type="ECO:0000256" key="1">
    <source>
        <dbReference type="ARBA" id="ARBA00022741"/>
    </source>
</evidence>
<sequence length="443" mass="49095">MTTVRFARGDHAELAKAVLHALGPAPLTYDAGEFWRYSPSRGVWELVPSHVVRHTAAQFAGAPVGQDEKPLKVNVADVRGAEAIARDELLSQAGRVTFSGAPPGAAFRNGFVVVRDGRIDVVPHSEAHRARHGYPMDYVTWSPGHTPLLNEFLEGVFADCSEEEAAARTALLQEFVGACLIGDAVRYQRCLILYGEGGNGKSAVINLVRAMFPPEALASLPPQRWTERFALSALEGKLANFVSETPTGEILDGGAFKAVVTGDPVMAERKHRDPFEFRPVAGHMFSTNWPIAASDFSAGFWRRPMILPFTRRFDTAQERKIAPEALVLDQELSGVVAWALEGAARLQRQKHYTMPSQSLVLVNEWRDSSDQVRLFLATRPADEVIQASEFYRQYRAWAGENGHKNTLSAHMFGRRVVASKLYERDEGEKARFYRRVPAGALLR</sequence>
<feature type="domain" description="SF3 helicase" evidence="4">
    <location>
        <begin position="167"/>
        <end position="322"/>
    </location>
</feature>
<reference evidence="5 6" key="1">
    <citation type="submission" date="2015-09" db="EMBL/GenBank/DDBJ databases">
        <title>Sorangium comparison.</title>
        <authorList>
            <person name="Zaburannyi N."/>
            <person name="Bunk B."/>
            <person name="Overmann J."/>
            <person name="Mueller R."/>
        </authorList>
    </citation>
    <scope>NUCLEOTIDE SEQUENCE [LARGE SCALE GENOMIC DNA]</scope>
    <source>
        <strain evidence="5 6">So ce836</strain>
    </source>
</reference>
<keyword evidence="2" id="KW-0378">Hydrolase</keyword>
<dbReference type="PROSITE" id="PS51206">
    <property type="entry name" value="SF3_HELICASE_1"/>
    <property type="match status" value="1"/>
</dbReference>
<protein>
    <recommendedName>
        <fullName evidence="4">SF3 helicase domain-containing protein</fullName>
    </recommendedName>
</protein>
<evidence type="ECO:0000313" key="6">
    <source>
        <dbReference type="Proteomes" id="UP000295497"/>
    </source>
</evidence>
<gene>
    <name evidence="5" type="ORF">SOCE836_025930</name>
</gene>
<keyword evidence="1" id="KW-0547">Nucleotide-binding</keyword>
<dbReference type="AlphaFoldDB" id="A0A4P2QKC2"/>
<evidence type="ECO:0000259" key="4">
    <source>
        <dbReference type="PROSITE" id="PS51206"/>
    </source>
</evidence>
<organism evidence="5 6">
    <name type="scientific">Sorangium cellulosum</name>
    <name type="common">Polyangium cellulosum</name>
    <dbReference type="NCBI Taxonomy" id="56"/>
    <lineage>
        <taxon>Bacteria</taxon>
        <taxon>Pseudomonadati</taxon>
        <taxon>Myxococcota</taxon>
        <taxon>Polyangia</taxon>
        <taxon>Polyangiales</taxon>
        <taxon>Polyangiaceae</taxon>
        <taxon>Sorangium</taxon>
    </lineage>
</organism>
<evidence type="ECO:0000256" key="3">
    <source>
        <dbReference type="ARBA" id="ARBA00022840"/>
    </source>
</evidence>
<dbReference type="InterPro" id="IPR045455">
    <property type="entry name" value="NrS-1_pol-like_helicase"/>
</dbReference>
<dbReference type="PANTHER" id="PTHR35372:SF2">
    <property type="entry name" value="SF3 HELICASE DOMAIN-CONTAINING PROTEIN"/>
    <property type="match status" value="1"/>
</dbReference>
<dbReference type="EMBL" id="CP012672">
    <property type="protein sequence ID" value="AUX30487.1"/>
    <property type="molecule type" value="Genomic_DNA"/>
</dbReference>
<dbReference type="InterPro" id="IPR051620">
    <property type="entry name" value="ORF904-like_C"/>
</dbReference>
<accession>A0A4P2QKC2</accession>
<dbReference type="SUPFAM" id="SSF52540">
    <property type="entry name" value="P-loop containing nucleoside triphosphate hydrolases"/>
    <property type="match status" value="1"/>
</dbReference>
<dbReference type="Proteomes" id="UP000295497">
    <property type="component" value="Chromosome"/>
</dbReference>
<dbReference type="RefSeq" id="WP_129574473.1">
    <property type="nucleotide sequence ID" value="NZ_CP012672.1"/>
</dbReference>
<proteinExistence type="predicted"/>
<dbReference type="InterPro" id="IPR006500">
    <property type="entry name" value="Helicase_put_C_phage/plasmid"/>
</dbReference>
<evidence type="ECO:0000256" key="2">
    <source>
        <dbReference type="ARBA" id="ARBA00022801"/>
    </source>
</evidence>
<name>A0A4P2QKC2_SORCE</name>
<keyword evidence="3" id="KW-0067">ATP-binding</keyword>
<dbReference type="InterPro" id="IPR014015">
    <property type="entry name" value="Helicase_SF3_DNA-vir"/>
</dbReference>
<dbReference type="GO" id="GO:0016787">
    <property type="term" value="F:hydrolase activity"/>
    <property type="evidence" value="ECO:0007669"/>
    <property type="project" value="UniProtKB-KW"/>
</dbReference>